<sequence length="227" mass="24173">MTQHALTVIRAIMSRRSVRSGYDGLPLPMGCVEKILACGLAAPSSKNSRPWRLHAVLDKVLLEQIAELVIHSDDAESYVPCDPVTGLPDARYSSSVVASGNLLRSASIGIFVENIGPYSRGRETVLNVDEDVRLLALHNNSLEMIGIGAAFENMWLAAVSLGYSATLMVDVAVAEKKIAPMLGIRGDLVGVLAIGNSSEYGIGPASHACELTPEQVVIHHAVALFDS</sequence>
<evidence type="ECO:0000313" key="2">
    <source>
        <dbReference type="EMBL" id="QNJ92558.1"/>
    </source>
</evidence>
<feature type="domain" description="Nitroreductase" evidence="1">
    <location>
        <begin position="12"/>
        <end position="195"/>
    </location>
</feature>
<name>A0A7G8PDZ2_9MYCO</name>
<dbReference type="SUPFAM" id="SSF55469">
    <property type="entry name" value="FMN-dependent nitroreductase-like"/>
    <property type="match status" value="1"/>
</dbReference>
<dbReference type="PANTHER" id="PTHR23026">
    <property type="entry name" value="NADPH NITROREDUCTASE"/>
    <property type="match status" value="1"/>
</dbReference>
<dbReference type="InterPro" id="IPR000415">
    <property type="entry name" value="Nitroreductase-like"/>
</dbReference>
<dbReference type="Gene3D" id="3.40.109.10">
    <property type="entry name" value="NADH Oxidase"/>
    <property type="match status" value="1"/>
</dbReference>
<evidence type="ECO:0000259" key="1">
    <source>
        <dbReference type="Pfam" id="PF00881"/>
    </source>
</evidence>
<dbReference type="Proteomes" id="UP000515498">
    <property type="component" value="Chromosome"/>
</dbReference>
<dbReference type="InterPro" id="IPR029479">
    <property type="entry name" value="Nitroreductase"/>
</dbReference>
<dbReference type="RefSeq" id="WP_187096945.1">
    <property type="nucleotide sequence ID" value="NZ_CP059894.1"/>
</dbReference>
<dbReference type="KEGG" id="mflu:HZU40_31305"/>
<dbReference type="AlphaFoldDB" id="A0A7G8PDZ2"/>
<accession>A0A7G8PDZ2</accession>
<evidence type="ECO:0000313" key="3">
    <source>
        <dbReference type="Proteomes" id="UP000515498"/>
    </source>
</evidence>
<dbReference type="PANTHER" id="PTHR23026:SF123">
    <property type="entry name" value="NAD(P)H NITROREDUCTASE RV3131-RELATED"/>
    <property type="match status" value="1"/>
</dbReference>
<reference evidence="2 3" key="1">
    <citation type="submission" date="2020-07" db="EMBL/GenBank/DDBJ databases">
        <title>Draft genome sequence of four isobutane-metabolizing strains capable of cometabolically degrading diverse ether contaminants.</title>
        <authorList>
            <person name="Chen W."/>
            <person name="Faulkner N."/>
            <person name="Smith C."/>
            <person name="Hyman M."/>
        </authorList>
    </citation>
    <scope>NUCLEOTIDE SEQUENCE [LARGE SCALE GENOMIC DNA]</scope>
    <source>
        <strain evidence="2 3">2A</strain>
    </source>
</reference>
<gene>
    <name evidence="2" type="ORF">HZU40_31305</name>
</gene>
<organism evidence="2 3">
    <name type="scientific">Mycolicibacterium fluoranthenivorans</name>
    <dbReference type="NCBI Taxonomy" id="258505"/>
    <lineage>
        <taxon>Bacteria</taxon>
        <taxon>Bacillati</taxon>
        <taxon>Actinomycetota</taxon>
        <taxon>Actinomycetes</taxon>
        <taxon>Mycobacteriales</taxon>
        <taxon>Mycobacteriaceae</taxon>
        <taxon>Mycolicibacterium</taxon>
    </lineage>
</organism>
<proteinExistence type="predicted"/>
<protein>
    <submittedName>
        <fullName evidence="2">Nitroreductase family protein</fullName>
    </submittedName>
</protein>
<dbReference type="InterPro" id="IPR050627">
    <property type="entry name" value="Nitroreductase/BluB"/>
</dbReference>
<dbReference type="Pfam" id="PF00881">
    <property type="entry name" value="Nitroreductase"/>
    <property type="match status" value="1"/>
</dbReference>
<dbReference type="GO" id="GO:0016491">
    <property type="term" value="F:oxidoreductase activity"/>
    <property type="evidence" value="ECO:0007669"/>
    <property type="project" value="InterPro"/>
</dbReference>
<dbReference type="EMBL" id="CP059894">
    <property type="protein sequence ID" value="QNJ92558.1"/>
    <property type="molecule type" value="Genomic_DNA"/>
</dbReference>